<comment type="caution">
    <text evidence="1">The sequence shown here is derived from an EMBL/GenBank/DDBJ whole genome shotgun (WGS) entry which is preliminary data.</text>
</comment>
<gene>
    <name evidence="1" type="ORF">BV25DRAFT_1916889</name>
</gene>
<evidence type="ECO:0000313" key="2">
    <source>
        <dbReference type="Proteomes" id="UP000814140"/>
    </source>
</evidence>
<sequence>MAPSALFSIPNETILAILGTLNGKDILACSATCRHLHSLVAESVSLQYAIELFACGMFDGARGPHTLSVRDRLNRLQRYSLAWEQLLWTGLLELPHFVGCRKPLTASGDVLVVQRVGGGEPKDQVSLHVQRIPSELRAVDEHRSTNTPPNPMKNAYDVLLDSSQQLMINNRFRMNSTHRTNELYVSSLLTGDAHPLASPLIFMCQTGRVDDICGDLLLEMIPGSFPQAGKFVLLNWKTGIVQADYPGDESSFARRIFVDEHHVLCMSERDPLCLRVDSLVPAGTVQPASYEFLLPEFLQKGAAVRCMIPYACTLETTPAPHGCFYPDPADRLIVVEFHATALRRQFTIDVLARTLTGYIAAHPASPGQSAVVVPWDAWGTRGARMTVLADSAMHRTVSGSRQATLTRLDGPHRHTVLTVLDYCPRRVARAIARGTAIVLHGATVGVEHTGAGFGPLRTELACIVTEIPFPFEEEDGLDRRAWICENGVLFLVSDPFWKKIVDAWAHTI</sequence>
<name>A0ACB8T0N1_9AGAM</name>
<proteinExistence type="predicted"/>
<protein>
    <submittedName>
        <fullName evidence="1">Uncharacterized protein</fullName>
    </submittedName>
</protein>
<reference evidence="1" key="1">
    <citation type="submission" date="2021-03" db="EMBL/GenBank/DDBJ databases">
        <authorList>
            <consortium name="DOE Joint Genome Institute"/>
            <person name="Ahrendt S."/>
            <person name="Looney B.P."/>
            <person name="Miyauchi S."/>
            <person name="Morin E."/>
            <person name="Drula E."/>
            <person name="Courty P.E."/>
            <person name="Chicoki N."/>
            <person name="Fauchery L."/>
            <person name="Kohler A."/>
            <person name="Kuo A."/>
            <person name="Labutti K."/>
            <person name="Pangilinan J."/>
            <person name="Lipzen A."/>
            <person name="Riley R."/>
            <person name="Andreopoulos W."/>
            <person name="He G."/>
            <person name="Johnson J."/>
            <person name="Barry K.W."/>
            <person name="Grigoriev I.V."/>
            <person name="Nagy L."/>
            <person name="Hibbett D."/>
            <person name="Henrissat B."/>
            <person name="Matheny P.B."/>
            <person name="Labbe J."/>
            <person name="Martin F."/>
        </authorList>
    </citation>
    <scope>NUCLEOTIDE SEQUENCE</scope>
    <source>
        <strain evidence="1">HHB10654</strain>
    </source>
</reference>
<organism evidence="1 2">
    <name type="scientific">Artomyces pyxidatus</name>
    <dbReference type="NCBI Taxonomy" id="48021"/>
    <lineage>
        <taxon>Eukaryota</taxon>
        <taxon>Fungi</taxon>
        <taxon>Dikarya</taxon>
        <taxon>Basidiomycota</taxon>
        <taxon>Agaricomycotina</taxon>
        <taxon>Agaricomycetes</taxon>
        <taxon>Russulales</taxon>
        <taxon>Auriscalpiaceae</taxon>
        <taxon>Artomyces</taxon>
    </lineage>
</organism>
<evidence type="ECO:0000313" key="1">
    <source>
        <dbReference type="EMBL" id="KAI0061536.1"/>
    </source>
</evidence>
<reference evidence="1" key="2">
    <citation type="journal article" date="2022" name="New Phytol.">
        <title>Evolutionary transition to the ectomycorrhizal habit in the genomes of a hyperdiverse lineage of mushroom-forming fungi.</title>
        <authorList>
            <person name="Looney B."/>
            <person name="Miyauchi S."/>
            <person name="Morin E."/>
            <person name="Drula E."/>
            <person name="Courty P.E."/>
            <person name="Kohler A."/>
            <person name="Kuo A."/>
            <person name="LaButti K."/>
            <person name="Pangilinan J."/>
            <person name="Lipzen A."/>
            <person name="Riley R."/>
            <person name="Andreopoulos W."/>
            <person name="He G."/>
            <person name="Johnson J."/>
            <person name="Nolan M."/>
            <person name="Tritt A."/>
            <person name="Barry K.W."/>
            <person name="Grigoriev I.V."/>
            <person name="Nagy L.G."/>
            <person name="Hibbett D."/>
            <person name="Henrissat B."/>
            <person name="Matheny P.B."/>
            <person name="Labbe J."/>
            <person name="Martin F.M."/>
        </authorList>
    </citation>
    <scope>NUCLEOTIDE SEQUENCE</scope>
    <source>
        <strain evidence="1">HHB10654</strain>
    </source>
</reference>
<dbReference type="EMBL" id="MU277212">
    <property type="protein sequence ID" value="KAI0061536.1"/>
    <property type="molecule type" value="Genomic_DNA"/>
</dbReference>
<dbReference type="Proteomes" id="UP000814140">
    <property type="component" value="Unassembled WGS sequence"/>
</dbReference>
<accession>A0ACB8T0N1</accession>
<keyword evidence="2" id="KW-1185">Reference proteome</keyword>